<keyword evidence="1" id="KW-0812">Transmembrane</keyword>
<dbReference type="Proteomes" id="UP000809829">
    <property type="component" value="Unassembled WGS sequence"/>
</dbReference>
<name>A0ABS2QW31_9BACI</name>
<gene>
    <name evidence="2" type="ORF">JOC83_001999</name>
</gene>
<keyword evidence="1" id="KW-1133">Transmembrane helix</keyword>
<reference evidence="2 3" key="1">
    <citation type="submission" date="2021-01" db="EMBL/GenBank/DDBJ databases">
        <title>Genomic Encyclopedia of Type Strains, Phase IV (KMG-IV): sequencing the most valuable type-strain genomes for metagenomic binning, comparative biology and taxonomic classification.</title>
        <authorList>
            <person name="Goeker M."/>
        </authorList>
    </citation>
    <scope>NUCLEOTIDE SEQUENCE [LARGE SCALE GENOMIC DNA]</scope>
    <source>
        <strain evidence="2 3">DSM 104297</strain>
    </source>
</reference>
<feature type="transmembrane region" description="Helical" evidence="1">
    <location>
        <begin position="118"/>
        <end position="138"/>
    </location>
</feature>
<keyword evidence="1" id="KW-0472">Membrane</keyword>
<dbReference type="EMBL" id="JAFBFC010000003">
    <property type="protein sequence ID" value="MBM7703152.1"/>
    <property type="molecule type" value="Genomic_DNA"/>
</dbReference>
<feature type="transmembrane region" description="Helical" evidence="1">
    <location>
        <begin position="36"/>
        <end position="58"/>
    </location>
</feature>
<feature type="transmembrane region" description="Helical" evidence="1">
    <location>
        <begin position="6"/>
        <end position="24"/>
    </location>
</feature>
<evidence type="ECO:0000256" key="1">
    <source>
        <dbReference type="SAM" id="Phobius"/>
    </source>
</evidence>
<proteinExistence type="predicted"/>
<organism evidence="2 3">
    <name type="scientific">Priestia iocasae</name>
    <dbReference type="NCBI Taxonomy" id="2291674"/>
    <lineage>
        <taxon>Bacteria</taxon>
        <taxon>Bacillati</taxon>
        <taxon>Bacillota</taxon>
        <taxon>Bacilli</taxon>
        <taxon>Bacillales</taxon>
        <taxon>Bacillaceae</taxon>
        <taxon>Priestia</taxon>
    </lineage>
</organism>
<evidence type="ECO:0000313" key="2">
    <source>
        <dbReference type="EMBL" id="MBM7703152.1"/>
    </source>
</evidence>
<protein>
    <submittedName>
        <fullName evidence="2">Phosphate/sulfate permease</fullName>
    </submittedName>
</protein>
<comment type="caution">
    <text evidence="2">The sequence shown here is derived from an EMBL/GenBank/DDBJ whole genome shotgun (WGS) entry which is preliminary data.</text>
</comment>
<feature type="transmembrane region" description="Helical" evidence="1">
    <location>
        <begin position="78"/>
        <end position="106"/>
    </location>
</feature>
<feature type="transmembrane region" description="Helical" evidence="1">
    <location>
        <begin position="153"/>
        <end position="170"/>
    </location>
</feature>
<accession>A0ABS2QW31</accession>
<keyword evidence="3" id="KW-1185">Reference proteome</keyword>
<dbReference type="RefSeq" id="WP_205186696.1">
    <property type="nucleotide sequence ID" value="NZ_JAFBFC010000003.1"/>
</dbReference>
<evidence type="ECO:0000313" key="3">
    <source>
        <dbReference type="Proteomes" id="UP000809829"/>
    </source>
</evidence>
<sequence length="192" mass="21579">MTMGELIIVQVLLLFLLWTCFYMTRYHIHVQAKVGTFVSMIVGANVGFLVGMGSYFFFAQPPFMATLFGSFIGLGVGWFVAIPVSTFAIVVGSFSGMISGIIGVWVIQVVSIEQAHSVWLFFSLLALFWSMFILFIILKRIPANEDVFVKKFIQHPLILGLTLIVIFYIYGKIERFFPQAEDTTTPAPPKTE</sequence>